<feature type="region of interest" description="Disordered" evidence="6">
    <location>
        <begin position="1782"/>
        <end position="1807"/>
    </location>
</feature>
<dbReference type="GeneID" id="111285688"/>
<dbReference type="InterPro" id="IPR032194">
    <property type="entry name" value="CNOT1_HEAT"/>
</dbReference>
<evidence type="ECO:0000313" key="13">
    <source>
        <dbReference type="Proteomes" id="UP000515121"/>
    </source>
</evidence>
<dbReference type="InterPro" id="IPR007196">
    <property type="entry name" value="CCR4-Not_Not1_C"/>
</dbReference>
<keyword evidence="4" id="KW-0804">Transcription</keyword>
<sequence length="2344" mass="262752">MLQFSSLLSSHIRFLLQSLTDSNFVSVLRDLCQTLEYGIEGSILLLQTILYHMNLLGEDMQRKQYMSGLFSEVFSYLLDQPNFGTVCCEAFRNVIISKKFLQEFSNELQLSVSEKVALGLALADSENDEFRTIGQDFNIGLIQELCRNPASVDSVEEIQNIILFFYQSEGLTKYVDSFMQMLALMEPKERTSLILAPLLKDDVKEARFLRNLDMFHNFNENEFDSLLVEMESETSVSDIMREVGYRCTVNSTHCKEVLSNFLPLNEVTLSRILSTVAQSYSGLEDSQLSHSLFCSAIGSSAAFDISCPGSWNVDILVDSVNQLAPGIHWKIVMEYLDHEGFYIPNSQAFSFFMSIYARACQDPFPLHAVCNSVWKNVDGQLSFLRYAVSAPVEIFTFEHSVRKLAYVEACNRHELLSIQGNHAWLSLDLIDVLCQLAERGYANSVRAMLDYPLKHCPELLLLGISQICTAYNLLQHDVSSAIFPMVVENSVGSLILYLWHSNSKFVAHGLVHMIKADQSSIIRMLGICYEQKILSSFLEQIPFSCSIRLAVLASQEEYLCLEKWLNDNLNDYKDIFAEECLKFFKEISLDAAEDMSHDLFQSPGVVENIYFKTSSTFIKVFRANTEHITSDHIAEELERMNRASMHVKPRLQNVGTSDSSNLYGYADDIEAEADSYLSQIFYSQMPINVMIHMLSKLKESSEKREQLIFDHVIQNLLDEYRFFPRYPEKQLKIVAILFGSLIKHRLVNNLNLGIALRSVLDALRKPTDSKLFVFGTKALEQFVDRLVELPQYCSLILQISHLRGMHPELVDFAESALAWISSSCLEKDEDNTYVIYPQDDSTAAASKNLKLPGVMTRQPSHQLSPSQQMEQRLEEVIGDRIKASMTSSICMKPLLPQSAHPSNGFLNDVASSQKTVLSQNTIMAVPSTAPDFPHSRGVTSTRFGSALNIGTLVAAAEKRNTLVETPASDVQDKIFFLINNISSSNVDAKVKEFTEILNEEHYSWFAQYMVMKRASIEPNFHDLYLTFLKKVNSKRLNEEIVKDAYENCKVILRSELIKSSSEERSLLKNLGSWLGKFTIGRNQVLRAREIDPKSLIIEAYERGLMIAVIPFTSKILEPCQYSLAYKPPNPWTMAILGLLAEIYALPNLKMNLKFDIEVLFKNLGVDMKKVNPTSLLKNCLRKIEGNPDFSNRDVGASQPPVVTQINSGIKSILNKVDLEPEIINTSHSDGQLKLVSGISKIETQFIFNNKLSSLGLHHLKRVVSIIVERAIKKLLSPVVQRCVPIAIQTTKELVLKDYATESDETLIYDAAHSMVASLAGSLAHVTCKETLHTSLSCQLRNSFQGLNVPNEHLEQAVALVINDNLDFGCAVIQHAASVKAVQSIDCEITRQLSLRRKNREGIDRSYYDANINAQGPKTVISESQLPRPGQSSHSQQQVYEDFVHFSWRNQVGQNSNVVPASLPASSGASVSSTLSCPQFPSAGQLNHGPYLSGNEPAGLDGVNYPLDLISVEIDSNQFLSSSSTSIGATDDINLLAANQSSVSSLCPIAAAPEVHSEEVPYARKELRPTAESLPTAPIDQLGSGISEPLLSMSDVLEKYQIISQKLDMLVSKESGEAEIHRVVFQIPKIILKCVSQDEAALAIAQKVFKSLYENASNSSHVGSHISIIAAIRDVCKLVVKEVTSWVIYSDEDRKFNTNITFGLMRKGLLNLAEYNKHMAKLIDSGKNKTATEFAISLLETLLVQESSLTLSELPNLIDSLAKLAARPGAPESLQKLVEIAKNPPENAASPSGNIVGKNARDKKSSDHSVTIMDGNVNAESTGVDLAGFYDQVSVLFSEWYHTYIHHGANDAPCAYFVSKLQQSGFLNGDDTSDKFFRFLMEHSVAHCLSSERIGSSLTFQSPQTAQDLSFLLVDVYAKLVVVILKQYLATDHLLSKIFQLTVRVIQRKAEEKKASFNPRPYFRLFVNWLLDLVSPHAVLDGAKFQVLIAFADTFHALQPLKVPAFSFAWLELISHKSFMPKLLTVNAPSGWVCAQLLLVDLLKFMEPYLRNAKLEVPIRLLYKGTLRLLLVLMHDFPEFLCNYHFSFCDVIPSSCIQMRNIILSAHPSNMQLPDPSTPNLKIDLLPDVHIAPHVFSEVDAALGAKQMKYDVDEYLKTTRQAFPFLSELKKKLLLPQNEAAAQAGTRYNVPLINSLILYVGMQTIQQLPKKNTPALAQQMTCNGPMESYIMGPLLALFQTLIVELDAEGCYLVLNAIANQLRHPSSHTHLYSYAMLYLFNEAKQETIKEQITRVLVERLMVNKPHPWGVKITFLELIKNPQYNFWSHAFIKCSPEIEKMVKTISI</sequence>
<dbReference type="InterPro" id="IPR040398">
    <property type="entry name" value="Not1"/>
</dbReference>
<keyword evidence="13" id="KW-1185">Reference proteome</keyword>
<organism evidence="13 14">
    <name type="scientific">Durio zibethinus</name>
    <name type="common">Durian</name>
    <dbReference type="NCBI Taxonomy" id="66656"/>
    <lineage>
        <taxon>Eukaryota</taxon>
        <taxon>Viridiplantae</taxon>
        <taxon>Streptophyta</taxon>
        <taxon>Embryophyta</taxon>
        <taxon>Tracheophyta</taxon>
        <taxon>Spermatophyta</taxon>
        <taxon>Magnoliopsida</taxon>
        <taxon>eudicotyledons</taxon>
        <taxon>Gunneridae</taxon>
        <taxon>Pentapetalae</taxon>
        <taxon>rosids</taxon>
        <taxon>malvids</taxon>
        <taxon>Malvales</taxon>
        <taxon>Malvaceae</taxon>
        <taxon>Helicteroideae</taxon>
        <taxon>Durio</taxon>
    </lineage>
</organism>
<gene>
    <name evidence="14" type="primary">LOC111285688</name>
</gene>
<dbReference type="Gene3D" id="1.25.40.180">
    <property type="match status" value="1"/>
</dbReference>
<feature type="domain" description="CCR4-NOT transcription complex subunit 1 CAF1-binding" evidence="9">
    <location>
        <begin position="964"/>
        <end position="1180"/>
    </location>
</feature>
<dbReference type="GO" id="GO:0030015">
    <property type="term" value="C:CCR4-NOT core complex"/>
    <property type="evidence" value="ECO:0007669"/>
    <property type="project" value="InterPro"/>
</dbReference>
<feature type="domain" description="CCR4-NOT transcription complex subunit 1" evidence="8">
    <location>
        <begin position="1258"/>
        <end position="1399"/>
    </location>
</feature>
<accession>A0A6P5XS21</accession>
<dbReference type="GO" id="GO:0000289">
    <property type="term" value="P:nuclear-transcribed mRNA poly(A) tail shortening"/>
    <property type="evidence" value="ECO:0007669"/>
    <property type="project" value="UniProtKB-ARBA"/>
</dbReference>
<proteinExistence type="predicted"/>
<dbReference type="InterPro" id="IPR024557">
    <property type="entry name" value="CNOT1_dom_4"/>
</dbReference>
<dbReference type="OrthoDB" id="1933107at2759"/>
<feature type="domain" description="CCR4-NOT transcription complex subunit 1 TTP binding" evidence="10">
    <location>
        <begin position="644"/>
        <end position="817"/>
    </location>
</feature>
<dbReference type="Pfam" id="PF12842">
    <property type="entry name" value="DUF3819"/>
    <property type="match status" value="1"/>
</dbReference>
<dbReference type="GO" id="GO:0005634">
    <property type="term" value="C:nucleus"/>
    <property type="evidence" value="ECO:0007669"/>
    <property type="project" value="UniProtKB-SubCell"/>
</dbReference>
<dbReference type="InterPro" id="IPR055454">
    <property type="entry name" value="CNOT1-like_NOT1_connector"/>
</dbReference>
<dbReference type="FunFam" id="1.25.40.180:FF:000012">
    <property type="entry name" value="Ccr4-Not transcription complex subunit"/>
    <property type="match status" value="1"/>
</dbReference>
<dbReference type="Pfam" id="PF25097">
    <property type="entry name" value="ARM_Cnot1"/>
    <property type="match status" value="1"/>
</dbReference>
<keyword evidence="2" id="KW-0678">Repressor</keyword>
<evidence type="ECO:0000259" key="10">
    <source>
        <dbReference type="Pfam" id="PF16417"/>
    </source>
</evidence>
<dbReference type="PANTHER" id="PTHR13162">
    <property type="entry name" value="CCR4-NOT TRANSCRIPTION COMPLEX"/>
    <property type="match status" value="1"/>
</dbReference>
<evidence type="ECO:0000259" key="7">
    <source>
        <dbReference type="Pfam" id="PF04054"/>
    </source>
</evidence>
<evidence type="ECO:0000259" key="8">
    <source>
        <dbReference type="Pfam" id="PF12842"/>
    </source>
</evidence>
<dbReference type="InterPro" id="IPR032193">
    <property type="entry name" value="CNOT1_TTP_bind"/>
</dbReference>
<evidence type="ECO:0000259" key="12">
    <source>
        <dbReference type="Pfam" id="PF25097"/>
    </source>
</evidence>
<dbReference type="PANTHER" id="PTHR13162:SF8">
    <property type="entry name" value="CCR4-NOT TRANSCRIPTION COMPLEX SUBUNIT 1"/>
    <property type="match status" value="1"/>
</dbReference>
<keyword evidence="5" id="KW-0539">Nucleus</keyword>
<dbReference type="GO" id="GO:0060090">
    <property type="term" value="F:molecular adaptor activity"/>
    <property type="evidence" value="ECO:0007669"/>
    <property type="project" value="TreeGrafter"/>
</dbReference>
<evidence type="ECO:0000256" key="3">
    <source>
        <dbReference type="ARBA" id="ARBA00023015"/>
    </source>
</evidence>
<evidence type="ECO:0000256" key="6">
    <source>
        <dbReference type="SAM" id="MobiDB-lite"/>
    </source>
</evidence>
<dbReference type="KEGG" id="dzi:111285688"/>
<evidence type="ECO:0000256" key="2">
    <source>
        <dbReference type="ARBA" id="ARBA00022491"/>
    </source>
</evidence>
<evidence type="ECO:0000256" key="1">
    <source>
        <dbReference type="ARBA" id="ARBA00004123"/>
    </source>
</evidence>
<feature type="domain" description="CCR4-Not complex component Not1 C-terminal" evidence="7">
    <location>
        <begin position="1978"/>
        <end position="2342"/>
    </location>
</feature>
<evidence type="ECO:0000259" key="11">
    <source>
        <dbReference type="Pfam" id="PF16418"/>
    </source>
</evidence>
<dbReference type="GO" id="GO:0017148">
    <property type="term" value="P:negative regulation of translation"/>
    <property type="evidence" value="ECO:0007669"/>
    <property type="project" value="InterPro"/>
</dbReference>
<dbReference type="InterPro" id="IPR038535">
    <property type="entry name" value="CNOT1_TTP_bind_sf"/>
</dbReference>
<dbReference type="RefSeq" id="XP_022730995.1">
    <property type="nucleotide sequence ID" value="XM_022875260.1"/>
</dbReference>
<comment type="subcellular location">
    <subcellularLocation>
        <location evidence="1">Nucleus</location>
    </subcellularLocation>
</comment>
<protein>
    <submittedName>
        <fullName evidence="14">CCR4-NOT transcription complex subunit 1-like isoform X1</fullName>
    </submittedName>
</protein>
<evidence type="ECO:0000256" key="4">
    <source>
        <dbReference type="ARBA" id="ARBA00023163"/>
    </source>
</evidence>
<dbReference type="GO" id="GO:0000932">
    <property type="term" value="C:P-body"/>
    <property type="evidence" value="ECO:0007669"/>
    <property type="project" value="TreeGrafter"/>
</dbReference>
<dbReference type="Gene3D" id="1.25.40.800">
    <property type="match status" value="1"/>
</dbReference>
<dbReference type="Pfam" id="PF16415">
    <property type="entry name" value="CNOT1_CAF1_bind"/>
    <property type="match status" value="1"/>
</dbReference>
<dbReference type="Proteomes" id="UP000515121">
    <property type="component" value="Unplaced"/>
</dbReference>
<dbReference type="FunFam" id="1.25.40.800:FF:000001">
    <property type="entry name" value="CCR4-NOT transcription complex subunit 1"/>
    <property type="match status" value="1"/>
</dbReference>
<dbReference type="Pfam" id="PF16417">
    <property type="entry name" value="CNOT1_TTP_bind"/>
    <property type="match status" value="1"/>
</dbReference>
<reference evidence="14" key="1">
    <citation type="submission" date="2025-08" db="UniProtKB">
        <authorList>
            <consortium name="RefSeq"/>
        </authorList>
    </citation>
    <scope>IDENTIFICATION</scope>
    <source>
        <tissue evidence="14">Fruit stalk</tissue>
    </source>
</reference>
<feature type="domain" description="CCR4-NOT transcription complex subunit 1-like NOT1 connector" evidence="12">
    <location>
        <begin position="1608"/>
        <end position="1782"/>
    </location>
</feature>
<feature type="domain" description="CCR4-NOT transcription complex subunit 1 HEAT repeat" evidence="11">
    <location>
        <begin position="477"/>
        <end position="620"/>
    </location>
</feature>
<dbReference type="FunFam" id="1.25.40.790:FF:000002">
    <property type="entry name" value="Transcription regulator"/>
    <property type="match status" value="1"/>
</dbReference>
<keyword evidence="3" id="KW-0805">Transcription regulation</keyword>
<dbReference type="FunFam" id="1.25.40.840:FF:000003">
    <property type="entry name" value="Transcription regulator"/>
    <property type="match status" value="1"/>
</dbReference>
<dbReference type="CDD" id="cd20710">
    <property type="entry name" value="NOT1_connector"/>
    <property type="match status" value="1"/>
</dbReference>
<dbReference type="Pfam" id="PF16418">
    <property type="entry name" value="CNOT1_HEAT"/>
    <property type="match status" value="1"/>
</dbReference>
<dbReference type="Gene3D" id="1.25.40.840">
    <property type="entry name" value="CCR4-NOT transcription complex subunit 1 TTP binding domain"/>
    <property type="match status" value="1"/>
</dbReference>
<dbReference type="InterPro" id="IPR032191">
    <property type="entry name" value="CNOT1_CAF1_bind"/>
</dbReference>
<evidence type="ECO:0000313" key="14">
    <source>
        <dbReference type="RefSeq" id="XP_022730995.1"/>
    </source>
</evidence>
<dbReference type="Pfam" id="PF04054">
    <property type="entry name" value="Not1"/>
    <property type="match status" value="1"/>
</dbReference>
<dbReference type="Gene3D" id="1.25.40.790">
    <property type="match status" value="1"/>
</dbReference>
<evidence type="ECO:0000259" key="9">
    <source>
        <dbReference type="Pfam" id="PF16415"/>
    </source>
</evidence>
<evidence type="ECO:0000256" key="5">
    <source>
        <dbReference type="ARBA" id="ARBA00023242"/>
    </source>
</evidence>
<name>A0A6P5XS21_DURZI</name>